<keyword evidence="3" id="KW-1185">Reference proteome</keyword>
<evidence type="ECO:0000313" key="2">
    <source>
        <dbReference type="EMBL" id="KAK3269170.1"/>
    </source>
</evidence>
<evidence type="ECO:0000313" key="3">
    <source>
        <dbReference type="Proteomes" id="UP001190700"/>
    </source>
</evidence>
<reference evidence="2 3" key="1">
    <citation type="journal article" date="2015" name="Genome Biol. Evol.">
        <title>Comparative Genomics of a Bacterivorous Green Alga Reveals Evolutionary Causalities and Consequences of Phago-Mixotrophic Mode of Nutrition.</title>
        <authorList>
            <person name="Burns J.A."/>
            <person name="Paasch A."/>
            <person name="Narechania A."/>
            <person name="Kim E."/>
        </authorList>
    </citation>
    <scope>NUCLEOTIDE SEQUENCE [LARGE SCALE GENOMIC DNA]</scope>
    <source>
        <strain evidence="2 3">PLY_AMNH</strain>
    </source>
</reference>
<dbReference type="Proteomes" id="UP001190700">
    <property type="component" value="Unassembled WGS sequence"/>
</dbReference>
<proteinExistence type="predicted"/>
<comment type="caution">
    <text evidence="2">The sequence shown here is derived from an EMBL/GenBank/DDBJ whole genome shotgun (WGS) entry which is preliminary data.</text>
</comment>
<sequence>MFMLSALVGRGRLTFVHSAPSAHSPAFSAECTQRQQLLTARCSNPARWGFSKSHKAACSASRGSEEASTSKAALIPSVKFDVEKLQAGGYKLKKLQTLCKKHGLPANGTASKLTDRLLYYYNTQPGVFKPGTCARFNYWLDHRFVSRTSGDALGAADDALLCLELAMRESDDALEALMVTIQAVEQMDVDSDSQRESVLREANSLLMTHIENWLPEEEGDSKVELVDIVNLEAAFERTSLVEEAMMKVVE</sequence>
<protein>
    <recommendedName>
        <fullName evidence="1">SAP domain-containing protein</fullName>
    </recommendedName>
</protein>
<evidence type="ECO:0000259" key="1">
    <source>
        <dbReference type="PROSITE" id="PS50800"/>
    </source>
</evidence>
<organism evidence="2 3">
    <name type="scientific">Cymbomonas tetramitiformis</name>
    <dbReference type="NCBI Taxonomy" id="36881"/>
    <lineage>
        <taxon>Eukaryota</taxon>
        <taxon>Viridiplantae</taxon>
        <taxon>Chlorophyta</taxon>
        <taxon>Pyramimonadophyceae</taxon>
        <taxon>Pyramimonadales</taxon>
        <taxon>Pyramimonadaceae</taxon>
        <taxon>Cymbomonas</taxon>
    </lineage>
</organism>
<dbReference type="EMBL" id="LGRX02011184">
    <property type="protein sequence ID" value="KAK3269170.1"/>
    <property type="molecule type" value="Genomic_DNA"/>
</dbReference>
<gene>
    <name evidence="2" type="ORF">CYMTET_22371</name>
</gene>
<feature type="domain" description="SAP" evidence="1">
    <location>
        <begin position="87"/>
        <end position="121"/>
    </location>
</feature>
<accession>A0AAE0G0D0</accession>
<dbReference type="InterPro" id="IPR003034">
    <property type="entry name" value="SAP_dom"/>
</dbReference>
<name>A0AAE0G0D0_9CHLO</name>
<dbReference type="PROSITE" id="PS50800">
    <property type="entry name" value="SAP"/>
    <property type="match status" value="1"/>
</dbReference>
<dbReference type="AlphaFoldDB" id="A0AAE0G0D0"/>